<keyword evidence="3" id="KW-1185">Reference proteome</keyword>
<dbReference type="NCBIfam" id="TIGR03684">
    <property type="entry name" value="arCOG00985"/>
    <property type="match status" value="1"/>
</dbReference>
<dbReference type="PANTHER" id="PTHR22798:SF0">
    <property type="entry name" value="MALIGNANT T-CELL-AMPLIFIED SEQUENCE 1"/>
    <property type="match status" value="1"/>
</dbReference>
<dbReference type="InterPro" id="IPR004521">
    <property type="entry name" value="Uncharacterised_CHP00451"/>
</dbReference>
<evidence type="ECO:0000313" key="3">
    <source>
        <dbReference type="Proteomes" id="UP001063698"/>
    </source>
</evidence>
<dbReference type="Gene3D" id="3.10.450.120">
    <property type="entry name" value="Pre-PUA domain, domain 1"/>
    <property type="match status" value="1"/>
</dbReference>
<dbReference type="GO" id="GO:0003723">
    <property type="term" value="F:RNA binding"/>
    <property type="evidence" value="ECO:0007669"/>
    <property type="project" value="InterPro"/>
</dbReference>
<evidence type="ECO:0000259" key="1">
    <source>
        <dbReference type="SMART" id="SM00359"/>
    </source>
</evidence>
<dbReference type="Pfam" id="PF09183">
    <property type="entry name" value="DUF1947"/>
    <property type="match status" value="1"/>
</dbReference>
<dbReference type="EMBL" id="CP006868">
    <property type="protein sequence ID" value="UXD21486.1"/>
    <property type="molecule type" value="Genomic_DNA"/>
</dbReference>
<dbReference type="Gene3D" id="2.30.130.10">
    <property type="entry name" value="PUA domain"/>
    <property type="match status" value="1"/>
</dbReference>
<dbReference type="SMART" id="SM00359">
    <property type="entry name" value="PUA"/>
    <property type="match status" value="1"/>
</dbReference>
<protein>
    <submittedName>
        <fullName evidence="2">RNA-binding protein</fullName>
    </submittedName>
</protein>
<sequence length="163" mass="18529">MRVLKRQLSKKEKKKLIAELNLPWLNISVSDKVEEARIIFDEKKKEYLVYYVNDVPRVAMVKGKMVPILCGQQIEGPGVVVDEGAVKFITNGADVMRPGIVDFKGDFKKGDIVLVYTVKLPFPIAVGEALYDLQEMSQMKRGKVIKNIHHLGDELFKLCPRSR</sequence>
<dbReference type="InterPro" id="IPR022430">
    <property type="entry name" value="CHP03684"/>
</dbReference>
<name>A0A977K9K1_9CREN</name>
<dbReference type="GO" id="GO:0001731">
    <property type="term" value="P:formation of translation preinitiation complex"/>
    <property type="evidence" value="ECO:0007669"/>
    <property type="project" value="TreeGrafter"/>
</dbReference>
<dbReference type="InterPro" id="IPR002478">
    <property type="entry name" value="PUA"/>
</dbReference>
<dbReference type="PROSITE" id="PS50890">
    <property type="entry name" value="PUA"/>
    <property type="match status" value="1"/>
</dbReference>
<gene>
    <name evidence="2" type="ORF">IPA_04765</name>
</gene>
<dbReference type="CDD" id="cd21154">
    <property type="entry name" value="PUA_MJ1432-like"/>
    <property type="match status" value="1"/>
</dbReference>
<dbReference type="KEGG" id="ipc:IPA_04765"/>
<reference evidence="2" key="1">
    <citation type="submission" date="2013-11" db="EMBL/GenBank/DDBJ databases">
        <title>Comparative genomics of Ignicoccus.</title>
        <authorList>
            <person name="Podar M."/>
        </authorList>
    </citation>
    <scope>NUCLEOTIDE SEQUENCE</scope>
    <source>
        <strain evidence="2">DSM 13166</strain>
    </source>
</reference>
<dbReference type="Proteomes" id="UP001063698">
    <property type="component" value="Chromosome"/>
</dbReference>
<dbReference type="PANTHER" id="PTHR22798">
    <property type="entry name" value="MCT-1 PROTEIN"/>
    <property type="match status" value="1"/>
</dbReference>
<evidence type="ECO:0000313" key="2">
    <source>
        <dbReference type="EMBL" id="UXD21486.1"/>
    </source>
</evidence>
<feature type="domain" description="PUA" evidence="1">
    <location>
        <begin position="77"/>
        <end position="152"/>
    </location>
</feature>
<dbReference type="NCBIfam" id="TIGR00451">
    <property type="entry name" value="unchar_dom_2"/>
    <property type="match status" value="1"/>
</dbReference>
<dbReference type="InterPro" id="IPR016437">
    <property type="entry name" value="MCT-1/Tma20"/>
</dbReference>
<dbReference type="SUPFAM" id="SSF88697">
    <property type="entry name" value="PUA domain-like"/>
    <property type="match status" value="1"/>
</dbReference>
<dbReference type="PIRSF" id="PIRSF005067">
    <property type="entry name" value="Tma_RNA-bind_prd"/>
    <property type="match status" value="1"/>
</dbReference>
<proteinExistence type="predicted"/>
<dbReference type="InterPro" id="IPR036974">
    <property type="entry name" value="PUA_sf"/>
</dbReference>
<organism evidence="2 3">
    <name type="scientific">Ignicoccus pacificus DSM 13166</name>
    <dbReference type="NCBI Taxonomy" id="940294"/>
    <lineage>
        <taxon>Archaea</taxon>
        <taxon>Thermoproteota</taxon>
        <taxon>Thermoprotei</taxon>
        <taxon>Desulfurococcales</taxon>
        <taxon>Desulfurococcaceae</taxon>
        <taxon>Ignicoccus</taxon>
    </lineage>
</organism>
<dbReference type="Pfam" id="PF01472">
    <property type="entry name" value="PUA"/>
    <property type="match status" value="1"/>
</dbReference>
<accession>A0A977K9K1</accession>
<dbReference type="InterPro" id="IPR015947">
    <property type="entry name" value="PUA-like_sf"/>
</dbReference>
<dbReference type="AlphaFoldDB" id="A0A977K9K1"/>
<dbReference type="InterPro" id="IPR015266">
    <property type="entry name" value="DUF1947"/>
</dbReference>